<evidence type="ECO:0000256" key="3">
    <source>
        <dbReference type="ARBA" id="ARBA00022840"/>
    </source>
</evidence>
<gene>
    <name evidence="4" type="ORF">TrRE_jg9454</name>
</gene>
<reference evidence="4" key="1">
    <citation type="submission" date="2022-07" db="EMBL/GenBank/DDBJ databases">
        <title>Genome analysis of Parmales, a sister group of diatoms, reveals the evolutionary specialization of diatoms from phago-mixotrophs to photoautotrophs.</title>
        <authorList>
            <person name="Ban H."/>
            <person name="Sato S."/>
            <person name="Yoshikawa S."/>
            <person name="Kazumasa Y."/>
            <person name="Nakamura Y."/>
            <person name="Ichinomiya M."/>
            <person name="Saitoh K."/>
            <person name="Sato N."/>
            <person name="Blanc-Mathieu R."/>
            <person name="Endo H."/>
            <person name="Kuwata A."/>
            <person name="Ogata H."/>
        </authorList>
    </citation>
    <scope>NUCLEOTIDE SEQUENCE</scope>
</reference>
<dbReference type="EMBL" id="BRXZ01002205">
    <property type="protein sequence ID" value="GMH56975.1"/>
    <property type="molecule type" value="Genomic_DNA"/>
</dbReference>
<dbReference type="PANTHER" id="PTHR12241">
    <property type="entry name" value="TUBULIN POLYGLUTAMYLASE"/>
    <property type="match status" value="1"/>
</dbReference>
<dbReference type="GO" id="GO:0070740">
    <property type="term" value="F:tubulin-glutamic acid ligase activity"/>
    <property type="evidence" value="ECO:0007669"/>
    <property type="project" value="TreeGrafter"/>
</dbReference>
<keyword evidence="2" id="KW-0547">Nucleotide-binding</keyword>
<comment type="caution">
    <text evidence="4">The sequence shown here is derived from an EMBL/GenBank/DDBJ whole genome shotgun (WGS) entry which is preliminary data.</text>
</comment>
<dbReference type="Pfam" id="PF03133">
    <property type="entry name" value="TTL"/>
    <property type="match status" value="1"/>
</dbReference>
<dbReference type="Proteomes" id="UP001165082">
    <property type="component" value="Unassembled WGS sequence"/>
</dbReference>
<dbReference type="GO" id="GO:0015631">
    <property type="term" value="F:tubulin binding"/>
    <property type="evidence" value="ECO:0007669"/>
    <property type="project" value="TreeGrafter"/>
</dbReference>
<proteinExistence type="predicted"/>
<evidence type="ECO:0000313" key="4">
    <source>
        <dbReference type="EMBL" id="GMH56975.1"/>
    </source>
</evidence>
<evidence type="ECO:0000313" key="5">
    <source>
        <dbReference type="Proteomes" id="UP001165082"/>
    </source>
</evidence>
<dbReference type="GO" id="GO:0000226">
    <property type="term" value="P:microtubule cytoskeleton organization"/>
    <property type="evidence" value="ECO:0007669"/>
    <property type="project" value="TreeGrafter"/>
</dbReference>
<dbReference type="PROSITE" id="PS51221">
    <property type="entry name" value="TTL"/>
    <property type="match status" value="1"/>
</dbReference>
<dbReference type="AlphaFoldDB" id="A0A9W7DWR5"/>
<organism evidence="4 5">
    <name type="scientific">Triparma retinervis</name>
    <dbReference type="NCBI Taxonomy" id="2557542"/>
    <lineage>
        <taxon>Eukaryota</taxon>
        <taxon>Sar</taxon>
        <taxon>Stramenopiles</taxon>
        <taxon>Ochrophyta</taxon>
        <taxon>Bolidophyceae</taxon>
        <taxon>Parmales</taxon>
        <taxon>Triparmaceae</taxon>
        <taxon>Triparma</taxon>
    </lineage>
</organism>
<dbReference type="Gene3D" id="3.30.470.20">
    <property type="entry name" value="ATP-grasp fold, B domain"/>
    <property type="match status" value="1"/>
</dbReference>
<name>A0A9W7DWR5_9STRA</name>
<dbReference type="GO" id="GO:0005524">
    <property type="term" value="F:ATP binding"/>
    <property type="evidence" value="ECO:0007669"/>
    <property type="project" value="UniProtKB-KW"/>
</dbReference>
<dbReference type="OrthoDB" id="202825at2759"/>
<sequence>MVSQKMKVLLLVVATIFFINLHLVNLRMSHSSGENEEEDAVKAVQQLGNEMDWEGGDDAQDGEQDKLHDGIHSSLPSVNFTKTKHFGNNKFDILRSSHKKKKTVVVTEKKKDDCKDKHYRRSSYRFHVGKRKDFQSSISDALGDLGMCKARDKKTRHDFVWDKTFDIFGEEKERERYHSDKIKDGAIVSSIPGVRENLGLKPSLARVHDACLKRHRNHRHGEDEVCSFTKRAFNFERDKHTLTLEGGIKQFSEYVYGLTKKYGEQQWPQLWIFKPQESFLGQGIKMLKVDKGDVSDRRGISNWAGRMFPNGQWTLQEYVRNPAVYSGRKFDVRVWSVLLSLSPLRIYTLEHGFAKISTVEYSPAVETMDDLCMHVKMPLGPGCKAMNLVKPYPKKTLGKAWEGKLEFSGTAREVEWKKDMWSQVEDQVTIAIMSGLANVKAREWEMFDGDREAINRYRRFVFVSPDFAFDNQGKVWMEEMNTNGFMIGDTYEDFFPAQDSTIQLLQLLGADKFPDRWKYHEPMEAVIDMFCGEIMGSCEAAERSELERMVHEEMHSHQKWSRTWPPRENQWPGMGKVAQFWDQYKSLIAPDKKGEEWHGNGEPTELDILTWKFIEYRWKHTLGAGEGEVDEEKKKLITKTCIYCTKDETGRGTMHRKWWD</sequence>
<evidence type="ECO:0000256" key="2">
    <source>
        <dbReference type="ARBA" id="ARBA00022741"/>
    </source>
</evidence>
<protein>
    <submittedName>
        <fullName evidence="4">Uncharacterized protein</fullName>
    </submittedName>
</protein>
<keyword evidence="1" id="KW-0436">Ligase</keyword>
<evidence type="ECO:0000256" key="1">
    <source>
        <dbReference type="ARBA" id="ARBA00022598"/>
    </source>
</evidence>
<keyword evidence="3" id="KW-0067">ATP-binding</keyword>
<dbReference type="GO" id="GO:0036064">
    <property type="term" value="C:ciliary basal body"/>
    <property type="evidence" value="ECO:0007669"/>
    <property type="project" value="TreeGrafter"/>
</dbReference>
<accession>A0A9W7DWR5</accession>
<keyword evidence="5" id="KW-1185">Reference proteome</keyword>
<dbReference type="InterPro" id="IPR004344">
    <property type="entry name" value="TTL/TTLL_fam"/>
</dbReference>